<evidence type="ECO:0000256" key="1">
    <source>
        <dbReference type="ARBA" id="ARBA00004651"/>
    </source>
</evidence>
<evidence type="ECO:0000256" key="2">
    <source>
        <dbReference type="ARBA" id="ARBA00005675"/>
    </source>
</evidence>
<dbReference type="InterPro" id="IPR023299">
    <property type="entry name" value="ATPase_P-typ_cyto_dom_N"/>
</dbReference>
<dbReference type="PANTHER" id="PTHR43294:SF21">
    <property type="entry name" value="CATION TRANSPORTING ATPASE"/>
    <property type="match status" value="1"/>
</dbReference>
<evidence type="ECO:0000313" key="12">
    <source>
        <dbReference type="EMBL" id="MDV7136589.1"/>
    </source>
</evidence>
<comment type="caution">
    <text evidence="12">The sequence shown here is derived from an EMBL/GenBank/DDBJ whole genome shotgun (WGS) entry which is preliminary data.</text>
</comment>
<dbReference type="PANTHER" id="PTHR43294">
    <property type="entry name" value="SODIUM/POTASSIUM-TRANSPORTING ATPASE SUBUNIT ALPHA"/>
    <property type="match status" value="1"/>
</dbReference>
<evidence type="ECO:0000256" key="7">
    <source>
        <dbReference type="ARBA" id="ARBA00022989"/>
    </source>
</evidence>
<evidence type="ECO:0000256" key="8">
    <source>
        <dbReference type="ARBA" id="ARBA00023136"/>
    </source>
</evidence>
<dbReference type="RefSeq" id="WP_317714573.1">
    <property type="nucleotide sequence ID" value="NZ_JAWLUM010000004.1"/>
</dbReference>
<sequence length="850" mass="90082">MATGKQQSQPFDPQESIDGLLRDLETSTTGLSDREVSRRAVVYGLNQLVRQRRSHCSRQVLRQLTHPLALLLWLAAALAWISGSQPLSVAIVAVVIINAGFAFVQERHAEQAVEALSAIIPETARVMRQGPEQDVAAASLVPGDVIHLSEGDRVSADARLIDGSVDVDLSALTGESATVHVATRRTGAAGPLIEATDIVFSGTNIVGGQARAVVFATGMRTELGRIAALSQRVTHEESPLEAQVKRVAWLIAGVAVVMGLAFIPLGTLLAGLSLQDSVNFAIGLLVANVPEGLLPTITLALAMGVRVLARSGALVKRISAVETLGSTTVICTDKTGTLTQNKMQATRIWTPRGAIALPTDHPDTAAQRAARVMINCCMATITTDGAGSTLEHGDPTEVAVLRAAREMLPPSSAPDDELLRGYHFESALRRMSTVTRTAGGTTINVKGAPEELLQRCSRIVDDTDRLLTADDRSLISSLVNQWASEGLRLLAVADRSIDAASVATLDRNDAETDLTLVAIVALIDPPRPEVADAVAKCHSAGIRILVVTGDHGLTAKGIAESVGIGSTTGLRVVSGAELAAMPEADLDTLLTDDNFATIVTAVQAGRRVYDNVRKFIVYIFAHATPEVVPFLLYALSGGQIPLPLTVMQILAIDLGTETLPALALGRERAEPGLMDRPPHKRTQNVVSREVLLRSWGILGGVSAVVVLGLFLGTLLDGGWSWGASVSHGAAHDTWQLATTMSFLGIVSCQIGTALASRTQRASLRDVGIGTNRLLLWGIAFEIAFVALIVTVPFLQNIFGTVNPPLHLAMWLLPMPFIVLGADEIFKARGRRRAAVGVATAKTAVKSQHSE</sequence>
<feature type="transmembrane region" description="Helical" evidence="10">
    <location>
        <begin position="807"/>
        <end position="825"/>
    </location>
</feature>
<dbReference type="SUPFAM" id="SSF56784">
    <property type="entry name" value="HAD-like"/>
    <property type="match status" value="1"/>
</dbReference>
<feature type="transmembrane region" description="Helical" evidence="10">
    <location>
        <begin position="774"/>
        <end position="795"/>
    </location>
</feature>
<evidence type="ECO:0000256" key="10">
    <source>
        <dbReference type="SAM" id="Phobius"/>
    </source>
</evidence>
<feature type="transmembrane region" description="Helical" evidence="10">
    <location>
        <begin position="247"/>
        <end position="272"/>
    </location>
</feature>
<name>A0ABU4F137_WILMA</name>
<dbReference type="Gene3D" id="2.70.150.10">
    <property type="entry name" value="Calcium-transporting ATPase, cytoplasmic transduction domain A"/>
    <property type="match status" value="1"/>
</dbReference>
<keyword evidence="8 10" id="KW-0472">Membrane</keyword>
<dbReference type="InterPro" id="IPR023214">
    <property type="entry name" value="HAD_sf"/>
</dbReference>
<proteinExistence type="inferred from homology"/>
<feature type="domain" description="Cation-transporting P-type ATPase N-terminal" evidence="11">
    <location>
        <begin position="11"/>
        <end position="84"/>
    </location>
</feature>
<dbReference type="InterPro" id="IPR050510">
    <property type="entry name" value="Cation_transp_ATPase_P-type"/>
</dbReference>
<dbReference type="InterPro" id="IPR023298">
    <property type="entry name" value="ATPase_P-typ_TM_dom_sf"/>
</dbReference>
<keyword evidence="3" id="KW-1003">Cell membrane</keyword>
<dbReference type="InterPro" id="IPR004014">
    <property type="entry name" value="ATPase_P-typ_cation-transptr_N"/>
</dbReference>
<feature type="transmembrane region" description="Helical" evidence="10">
    <location>
        <begin position="60"/>
        <end position="81"/>
    </location>
</feature>
<dbReference type="InterPro" id="IPR036412">
    <property type="entry name" value="HAD-like_sf"/>
</dbReference>
<evidence type="ECO:0000256" key="5">
    <source>
        <dbReference type="ARBA" id="ARBA00022741"/>
    </source>
</evidence>
<keyword evidence="13" id="KW-1185">Reference proteome</keyword>
<dbReference type="NCBIfam" id="TIGR01494">
    <property type="entry name" value="ATPase_P-type"/>
    <property type="match status" value="1"/>
</dbReference>
<protein>
    <submittedName>
        <fullName evidence="12">Cation-transporting P-type ATPase</fullName>
    </submittedName>
</protein>
<dbReference type="Pfam" id="PF00689">
    <property type="entry name" value="Cation_ATPase_C"/>
    <property type="match status" value="1"/>
</dbReference>
<dbReference type="InterPro" id="IPR006068">
    <property type="entry name" value="ATPase_P-typ_cation-transptr_C"/>
</dbReference>
<evidence type="ECO:0000256" key="4">
    <source>
        <dbReference type="ARBA" id="ARBA00022692"/>
    </source>
</evidence>
<keyword evidence="5" id="KW-0547">Nucleotide-binding</keyword>
<evidence type="ECO:0000256" key="6">
    <source>
        <dbReference type="ARBA" id="ARBA00022840"/>
    </source>
</evidence>
<dbReference type="SUPFAM" id="SSF81653">
    <property type="entry name" value="Calcium ATPase, transduction domain A"/>
    <property type="match status" value="1"/>
</dbReference>
<dbReference type="InterPro" id="IPR008250">
    <property type="entry name" value="ATPase_P-typ_transduc_dom_A_sf"/>
</dbReference>
<keyword evidence="7 10" id="KW-1133">Transmembrane helix</keyword>
<dbReference type="Gene3D" id="1.20.1110.10">
    <property type="entry name" value="Calcium-transporting ATPase, transmembrane domain"/>
    <property type="match status" value="2"/>
</dbReference>
<dbReference type="Pfam" id="PF13246">
    <property type="entry name" value="Cation_ATPase"/>
    <property type="match status" value="1"/>
</dbReference>
<feature type="transmembrane region" description="Helical" evidence="10">
    <location>
        <begin position="87"/>
        <end position="104"/>
    </location>
</feature>
<accession>A0ABU4F137</accession>
<evidence type="ECO:0000256" key="3">
    <source>
        <dbReference type="ARBA" id="ARBA00022475"/>
    </source>
</evidence>
<dbReference type="Pfam" id="PF00690">
    <property type="entry name" value="Cation_ATPase_N"/>
    <property type="match status" value="1"/>
</dbReference>
<evidence type="ECO:0000256" key="9">
    <source>
        <dbReference type="ARBA" id="ARBA00049360"/>
    </source>
</evidence>
<dbReference type="SMART" id="SM00831">
    <property type="entry name" value="Cation_ATPase_N"/>
    <property type="match status" value="1"/>
</dbReference>
<feature type="transmembrane region" description="Helical" evidence="10">
    <location>
        <begin position="690"/>
        <end position="714"/>
    </location>
</feature>
<comment type="similarity">
    <text evidence="2">Belongs to the cation transport ATPase (P-type) (TC 3.A.3) family. Type IIA subfamily.</text>
</comment>
<reference evidence="12 13" key="1">
    <citation type="submission" date="2023-10" db="EMBL/GenBank/DDBJ databases">
        <title>Development of a sustainable strategy for remediation of hydrocarbon-contaminated territories based on the waste exchange concept.</title>
        <authorList>
            <person name="Krivoruchko A."/>
        </authorList>
    </citation>
    <scope>NUCLEOTIDE SEQUENCE [LARGE SCALE GENOMIC DNA]</scope>
    <source>
        <strain evidence="12 13">IEGM 1236</strain>
    </source>
</reference>
<evidence type="ECO:0000259" key="11">
    <source>
        <dbReference type="SMART" id="SM00831"/>
    </source>
</evidence>
<dbReference type="PRINTS" id="PR00119">
    <property type="entry name" value="CATATPASE"/>
</dbReference>
<keyword evidence="4 10" id="KW-0812">Transmembrane</keyword>
<organism evidence="12 13">
    <name type="scientific">Williamsia marianensis</name>
    <dbReference type="NCBI Taxonomy" id="85044"/>
    <lineage>
        <taxon>Bacteria</taxon>
        <taxon>Bacillati</taxon>
        <taxon>Actinomycetota</taxon>
        <taxon>Actinomycetes</taxon>
        <taxon>Mycobacteriales</taxon>
        <taxon>Nocardiaceae</taxon>
        <taxon>Williamsia</taxon>
    </lineage>
</organism>
<dbReference type="InterPro" id="IPR001757">
    <property type="entry name" value="P_typ_ATPase"/>
</dbReference>
<dbReference type="Gene3D" id="3.40.1110.10">
    <property type="entry name" value="Calcium-transporting ATPase, cytoplasmic domain N"/>
    <property type="match status" value="1"/>
</dbReference>
<dbReference type="PRINTS" id="PR00121">
    <property type="entry name" value="NAKATPASE"/>
</dbReference>
<gene>
    <name evidence="12" type="ORF">R4198_23085</name>
</gene>
<dbReference type="Pfam" id="PF00122">
    <property type="entry name" value="E1-E2_ATPase"/>
    <property type="match status" value="1"/>
</dbReference>
<dbReference type="PROSITE" id="PS00154">
    <property type="entry name" value="ATPASE_E1_E2"/>
    <property type="match status" value="1"/>
</dbReference>
<dbReference type="InterPro" id="IPR018303">
    <property type="entry name" value="ATPase_P-typ_P_site"/>
</dbReference>
<comment type="catalytic activity">
    <reaction evidence="9">
        <text>ATP + H2O = ADP + phosphate + H(+)</text>
        <dbReference type="Rhea" id="RHEA:13065"/>
        <dbReference type="ChEBI" id="CHEBI:15377"/>
        <dbReference type="ChEBI" id="CHEBI:15378"/>
        <dbReference type="ChEBI" id="CHEBI:30616"/>
        <dbReference type="ChEBI" id="CHEBI:43474"/>
        <dbReference type="ChEBI" id="CHEBI:456216"/>
    </reaction>
</comment>
<feature type="transmembrane region" description="Helical" evidence="10">
    <location>
        <begin position="734"/>
        <end position="754"/>
    </location>
</feature>
<dbReference type="InterPro" id="IPR059000">
    <property type="entry name" value="ATPase_P-type_domA"/>
</dbReference>
<dbReference type="Proteomes" id="UP001185792">
    <property type="component" value="Unassembled WGS sequence"/>
</dbReference>
<dbReference type="SUPFAM" id="SSF81660">
    <property type="entry name" value="Metal cation-transporting ATPase, ATP-binding domain N"/>
    <property type="match status" value="1"/>
</dbReference>
<dbReference type="EMBL" id="JAWLUM010000004">
    <property type="protein sequence ID" value="MDV7136589.1"/>
    <property type="molecule type" value="Genomic_DNA"/>
</dbReference>
<dbReference type="SUPFAM" id="SSF81665">
    <property type="entry name" value="Calcium ATPase, transmembrane domain M"/>
    <property type="match status" value="1"/>
</dbReference>
<keyword evidence="6" id="KW-0067">ATP-binding</keyword>
<dbReference type="Gene3D" id="3.40.50.1000">
    <property type="entry name" value="HAD superfamily/HAD-like"/>
    <property type="match status" value="1"/>
</dbReference>
<evidence type="ECO:0000313" key="13">
    <source>
        <dbReference type="Proteomes" id="UP001185792"/>
    </source>
</evidence>
<comment type="subcellular location">
    <subcellularLocation>
        <location evidence="1">Cell membrane</location>
        <topology evidence="1">Multi-pass membrane protein</topology>
    </subcellularLocation>
</comment>